<feature type="domain" description="RES" evidence="1">
    <location>
        <begin position="26"/>
        <end position="154"/>
    </location>
</feature>
<proteinExistence type="predicted"/>
<organism evidence="2 3">
    <name type="scientific">Ruegeria pomeroyi</name>
    <dbReference type="NCBI Taxonomy" id="89184"/>
    <lineage>
        <taxon>Bacteria</taxon>
        <taxon>Pseudomonadati</taxon>
        <taxon>Pseudomonadota</taxon>
        <taxon>Alphaproteobacteria</taxon>
        <taxon>Rhodobacterales</taxon>
        <taxon>Roseobacteraceae</taxon>
        <taxon>Ruegeria</taxon>
    </lineage>
</organism>
<reference evidence="2 3" key="1">
    <citation type="journal article" date="2020" name="Proc. Natl. Acad. Sci. U.S.A.">
        <title>Ecological drivers of bacterial community assembly in synthetic phycospheres.</title>
        <authorList>
            <person name="Fu H."/>
            <person name="Uchimiya M."/>
            <person name="Gore J."/>
            <person name="Moran M.A."/>
        </authorList>
    </citation>
    <scope>NUCLEOTIDE SEQUENCE [LARGE SCALE GENOMIC DNA]</scope>
    <source>
        <strain evidence="2">HF-Din03</strain>
    </source>
</reference>
<gene>
    <name evidence="2" type="ORF">HW564_12600</name>
</gene>
<dbReference type="EMBL" id="JABXIY010000032">
    <property type="protein sequence ID" value="NVK97764.1"/>
    <property type="molecule type" value="Genomic_DNA"/>
</dbReference>
<accession>A0A850LI28</accession>
<protein>
    <submittedName>
        <fullName evidence="2">RES family NAD+ phosphorylase</fullName>
    </submittedName>
</protein>
<evidence type="ECO:0000259" key="1">
    <source>
        <dbReference type="SMART" id="SM00953"/>
    </source>
</evidence>
<evidence type="ECO:0000313" key="3">
    <source>
        <dbReference type="Proteomes" id="UP000565723"/>
    </source>
</evidence>
<evidence type="ECO:0000313" key="2">
    <source>
        <dbReference type="EMBL" id="NVK97764.1"/>
    </source>
</evidence>
<dbReference type="InterPro" id="IPR014914">
    <property type="entry name" value="RES_dom"/>
</dbReference>
<sequence>MRSGSWRSRSEPVIDFSGTVWRILFADLAGAPTAPARAPEGRFHHSGQWALYASLTPEGAGVAIRRYVGPQDPPRVIVPLEVTRAWLADLRGRPEVSQIWQDIRATGAAAPSWPYSDTARAEGAQGLLYSSRSRPELSHIVLFDPGPVRAGGTAPLPWPGTDITTT</sequence>
<comment type="caution">
    <text evidence="2">The sequence shown here is derived from an EMBL/GenBank/DDBJ whole genome shotgun (WGS) entry which is preliminary data.</text>
</comment>
<dbReference type="Proteomes" id="UP000565723">
    <property type="component" value="Unassembled WGS sequence"/>
</dbReference>
<dbReference type="Pfam" id="PF08808">
    <property type="entry name" value="RES"/>
    <property type="match status" value="1"/>
</dbReference>
<dbReference type="AlphaFoldDB" id="A0A850LI28"/>
<name>A0A850LI28_9RHOB</name>
<dbReference type="SMART" id="SM00953">
    <property type="entry name" value="RES"/>
    <property type="match status" value="1"/>
</dbReference>